<dbReference type="Proteomes" id="UP001497516">
    <property type="component" value="Chromosome 7"/>
</dbReference>
<organism evidence="3 4">
    <name type="scientific">Linum trigynum</name>
    <dbReference type="NCBI Taxonomy" id="586398"/>
    <lineage>
        <taxon>Eukaryota</taxon>
        <taxon>Viridiplantae</taxon>
        <taxon>Streptophyta</taxon>
        <taxon>Embryophyta</taxon>
        <taxon>Tracheophyta</taxon>
        <taxon>Spermatophyta</taxon>
        <taxon>Magnoliopsida</taxon>
        <taxon>eudicotyledons</taxon>
        <taxon>Gunneridae</taxon>
        <taxon>Pentapetalae</taxon>
        <taxon>rosids</taxon>
        <taxon>fabids</taxon>
        <taxon>Malpighiales</taxon>
        <taxon>Linaceae</taxon>
        <taxon>Linum</taxon>
    </lineage>
</organism>
<evidence type="ECO:0000259" key="2">
    <source>
        <dbReference type="Pfam" id="PF03478"/>
    </source>
</evidence>
<gene>
    <name evidence="3" type="ORF">LTRI10_LOCUS44316</name>
</gene>
<accession>A0AAV2G1E4</accession>
<name>A0AAV2G1E4_9ROSI</name>
<keyword evidence="4" id="KW-1185">Reference proteome</keyword>
<dbReference type="AlphaFoldDB" id="A0AAV2G1E4"/>
<feature type="region of interest" description="Disordered" evidence="1">
    <location>
        <begin position="80"/>
        <end position="104"/>
    </location>
</feature>
<feature type="compositionally biased region" description="Polar residues" evidence="1">
    <location>
        <begin position="87"/>
        <end position="98"/>
    </location>
</feature>
<evidence type="ECO:0000256" key="1">
    <source>
        <dbReference type="SAM" id="MobiDB-lite"/>
    </source>
</evidence>
<evidence type="ECO:0000313" key="3">
    <source>
        <dbReference type="EMBL" id="CAL1404459.1"/>
    </source>
</evidence>
<proteinExistence type="predicted"/>
<dbReference type="EMBL" id="OZ034820">
    <property type="protein sequence ID" value="CAL1404459.1"/>
    <property type="molecule type" value="Genomic_DNA"/>
</dbReference>
<dbReference type="InterPro" id="IPR005174">
    <property type="entry name" value="KIB1-4_b-propeller"/>
</dbReference>
<feature type="domain" description="KIB1-4 beta-propeller" evidence="2">
    <location>
        <begin position="204"/>
        <end position="401"/>
    </location>
</feature>
<dbReference type="Pfam" id="PF03478">
    <property type="entry name" value="Beta-prop_KIB1-4"/>
    <property type="match status" value="1"/>
</dbReference>
<dbReference type="PANTHER" id="PTHR33127">
    <property type="entry name" value="TRANSMEMBRANE PROTEIN"/>
    <property type="match status" value="1"/>
</dbReference>
<reference evidence="3 4" key="1">
    <citation type="submission" date="2024-04" db="EMBL/GenBank/DDBJ databases">
        <authorList>
            <person name="Fracassetti M."/>
        </authorList>
    </citation>
    <scope>NUCLEOTIDE SEQUENCE [LARGE SCALE GENOMIC DNA]</scope>
</reference>
<evidence type="ECO:0000313" key="4">
    <source>
        <dbReference type="Proteomes" id="UP001497516"/>
    </source>
</evidence>
<sequence>MSGIDSRSAWLHDRRRNPGIDQPSSRGKKYKSKKAVADRSQLLVAAAVAAAGYPIRWNDLPLKLAINLVSSNGTRLENVSPGGVTKSWRSQKQTNKCKSSPPPATLPQLQLFTPETSGTVPVSVYSSLFSTGNRWLTRKDGPFHRCKPQLVGFSIEMARATGRIPDRLRYYLINLEDVNSYWGCLPCWNWAADDDSHRPIHRSTIEDAVVIVLTGLSLPAFACFRSDEQLRNFAWKKHDSPINDPNGSGADRFVTLCSGIWLRGKLYALSLQGTLVVIEQERGSFSSTSQNRGFRVGSMGEQRMVPGVPCKHFREILVESEGEILLVFLIFRKSVESVDGVEVRRLDTRKLEWVRLHDLGSRVLFFGTNCCVSVPAGEAEELGCRRRNCVYFKNTCSGTWSQYDMEMGTINRVTGLQD</sequence>
<feature type="region of interest" description="Disordered" evidence="1">
    <location>
        <begin position="1"/>
        <end position="33"/>
    </location>
</feature>
<dbReference type="PANTHER" id="PTHR33127:SF69">
    <property type="entry name" value="OS09G0340800 PROTEIN"/>
    <property type="match status" value="1"/>
</dbReference>
<protein>
    <recommendedName>
        <fullName evidence="2">KIB1-4 beta-propeller domain-containing protein</fullName>
    </recommendedName>
</protein>